<evidence type="ECO:0000313" key="4">
    <source>
        <dbReference type="EMBL" id="PJG83768.1"/>
    </source>
</evidence>
<evidence type="ECO:0000259" key="2">
    <source>
        <dbReference type="Pfam" id="PF04984"/>
    </source>
</evidence>
<name>A0A2M8RY07_9PAST</name>
<comment type="caution">
    <text evidence="4">The sequence shown here is derived from an EMBL/GenBank/DDBJ whole genome shotgun (WGS) entry which is preliminary data.</text>
</comment>
<dbReference type="Proteomes" id="UP000230282">
    <property type="component" value="Unassembled WGS sequence"/>
</dbReference>
<evidence type="ECO:0000313" key="5">
    <source>
        <dbReference type="Proteomes" id="UP000230282"/>
    </source>
</evidence>
<sequence length="474" mass="50623">MDSIEFDLIPGSLRHPGVYTEYNTKNAVSTLPTNEQEVLIIAPALGLTHEFSEPTRVYSDVQVAELLGYGSWAHLMSRIAILNNPLIRLSVVGLADNSAGIAAKGSVQLAGTATGQGVIALSIGSTEYKIAVSKGETAEAIANRLSALINGTRDVPVSAEIEQTSDSQSAVKFTAKCKGEIGNEIAIAVRHSVPDLTVTATAFSDGAENADLTAALASVAGSHYHIIISPFTDDKNAKALRDHLNAVSSPVEKKPAIGVLGWRGTMSGGSTFTEKINDGRVTVGWYKGAIDSCALIAAGFGAVIAGEEDPARPLNTLEINGLAETDPTQKPLFSEANQALYHGLTPITVVNHRVQIMRAITTYTKNATNTDDPSLLDLTTIRTLDYTRKAIEQRISLRFPRAKLSSRTPAKVKSEILDVLLRLEEQEILENVAVHKGKLLVQRNGVDVNRLDCAIPADVVNGLHVVANRIDLIL</sequence>
<evidence type="ECO:0000259" key="3">
    <source>
        <dbReference type="Pfam" id="PF17482"/>
    </source>
</evidence>
<dbReference type="EMBL" id="PHGZ01000004">
    <property type="protein sequence ID" value="PJG83768.1"/>
    <property type="molecule type" value="Genomic_DNA"/>
</dbReference>
<dbReference type="InterPro" id="IPR007067">
    <property type="entry name" value="Tail_sheath"/>
</dbReference>
<keyword evidence="5" id="KW-1185">Reference proteome</keyword>
<proteinExistence type="inferred from homology"/>
<accession>A0A2M8RY07</accession>
<dbReference type="Pfam" id="PF17482">
    <property type="entry name" value="Phage_sheath_1C"/>
    <property type="match status" value="1"/>
</dbReference>
<organism evidence="4 5">
    <name type="scientific">Caviibacterium pharyngocola</name>
    <dbReference type="NCBI Taxonomy" id="28159"/>
    <lineage>
        <taxon>Bacteria</taxon>
        <taxon>Pseudomonadati</taxon>
        <taxon>Pseudomonadota</taxon>
        <taxon>Gammaproteobacteria</taxon>
        <taxon>Pasteurellales</taxon>
        <taxon>Pasteurellaceae</taxon>
        <taxon>Caviibacterium</taxon>
    </lineage>
</organism>
<dbReference type="Pfam" id="PF04984">
    <property type="entry name" value="Phage_sheath_1"/>
    <property type="match status" value="1"/>
</dbReference>
<dbReference type="RefSeq" id="WP_100295735.1">
    <property type="nucleotide sequence ID" value="NZ_PHGZ01000004.1"/>
</dbReference>
<gene>
    <name evidence="4" type="ORF">CVP04_01360</name>
</gene>
<comment type="similarity">
    <text evidence="1">Belongs to the myoviridae tail sheath protein family.</text>
</comment>
<reference evidence="4 5" key="1">
    <citation type="submission" date="2017-11" db="EMBL/GenBank/DDBJ databases">
        <title>Reclassification of Bisgaard taxon 5 as Caviibacterium pharyngocola gen. nov., sp. nov.</title>
        <authorList>
            <person name="Christensen H."/>
        </authorList>
    </citation>
    <scope>NUCLEOTIDE SEQUENCE [LARGE SCALE GENOMIC DNA]</scope>
    <source>
        <strain evidence="4 5">7_3</strain>
    </source>
</reference>
<dbReference type="PIRSF" id="PIRSF007349">
    <property type="entry name" value="Tsp_L"/>
    <property type="match status" value="1"/>
</dbReference>
<feature type="domain" description="Tail sheath protein subtilisin-like" evidence="2">
    <location>
        <begin position="206"/>
        <end position="362"/>
    </location>
</feature>
<dbReference type="OrthoDB" id="5442644at2"/>
<protein>
    <submittedName>
        <fullName evidence="4">Phage tail protein</fullName>
    </submittedName>
</protein>
<dbReference type="InterPro" id="IPR035089">
    <property type="entry name" value="Phage_sheath_subtilisin"/>
</dbReference>
<evidence type="ECO:0000256" key="1">
    <source>
        <dbReference type="ARBA" id="ARBA00008005"/>
    </source>
</evidence>
<feature type="domain" description="Tail sheath protein C-terminal" evidence="3">
    <location>
        <begin position="370"/>
        <end position="471"/>
    </location>
</feature>
<dbReference type="AlphaFoldDB" id="A0A2M8RY07"/>
<dbReference type="InterPro" id="IPR020287">
    <property type="entry name" value="Tail_sheath_C"/>
</dbReference>